<dbReference type="eggNOG" id="ENOG50331EJ">
    <property type="taxonomic scope" value="Bacteria"/>
</dbReference>
<reference evidence="3" key="1">
    <citation type="journal article" date="2011" name="Proc. Natl. Acad. Sci. U.S.A.">
        <title>Genomic insights into the physiology and ecology of the marine filamentous cyanobacterium Lyngbya majuscula.</title>
        <authorList>
            <person name="Jones A.C."/>
            <person name="Monroe E.A."/>
            <person name="Podell S."/>
            <person name="Hess W.R."/>
            <person name="Klages S."/>
            <person name="Esquenazi E."/>
            <person name="Niessen S."/>
            <person name="Hoover H."/>
            <person name="Rothmann M."/>
            <person name="Lasken R.S."/>
            <person name="Yates J.R.III."/>
            <person name="Reinhardt R."/>
            <person name="Kube M."/>
            <person name="Burkart M.D."/>
            <person name="Allen E.E."/>
            <person name="Dorrestein P.C."/>
            <person name="Gerwick W.H."/>
            <person name="Gerwick L."/>
        </authorList>
    </citation>
    <scope>NUCLEOTIDE SEQUENCE [LARGE SCALE GENOMIC DNA]</scope>
    <source>
        <strain evidence="3">3L</strain>
    </source>
</reference>
<sequence length="181" mass="19995">MLSKVIRLLVLPGLVGVSWLTTVAIVPQSAEAKTARINVTLNREPDETYQGFMRRAEVVARAAAQRSFDSDILTTKVAITILGQNQGEIAPVLLLKVSRPSWKRRPDAKYWATYFPNTQFLLRVEEPDFSAQTQPQSLEPASPSPQAPPANNQAPESSSPDNQAPESSSPDNQIEDRDTRQ</sequence>
<protein>
    <submittedName>
        <fullName evidence="2">Uncharacterized protein</fullName>
    </submittedName>
</protein>
<organism evidence="2 3">
    <name type="scientific">Moorena producens 3L</name>
    <dbReference type="NCBI Taxonomy" id="489825"/>
    <lineage>
        <taxon>Bacteria</taxon>
        <taxon>Bacillati</taxon>
        <taxon>Cyanobacteriota</taxon>
        <taxon>Cyanophyceae</taxon>
        <taxon>Coleofasciculales</taxon>
        <taxon>Coleofasciculaceae</taxon>
        <taxon>Moorena</taxon>
    </lineage>
</organism>
<evidence type="ECO:0000313" key="2">
    <source>
        <dbReference type="EMBL" id="EGJ28438.1"/>
    </source>
</evidence>
<feature type="compositionally biased region" description="Polar residues" evidence="1">
    <location>
        <begin position="161"/>
        <end position="172"/>
    </location>
</feature>
<dbReference type="EMBL" id="GL890974">
    <property type="protein sequence ID" value="EGJ28438.1"/>
    <property type="molecule type" value="Genomic_DNA"/>
</dbReference>
<feature type="region of interest" description="Disordered" evidence="1">
    <location>
        <begin position="129"/>
        <end position="181"/>
    </location>
</feature>
<proteinExistence type="predicted"/>
<name>F4Y3U2_9CYAN</name>
<dbReference type="RefSeq" id="WP_008191605.1">
    <property type="nucleotide sequence ID" value="NZ_GL890974.1"/>
</dbReference>
<evidence type="ECO:0000313" key="3">
    <source>
        <dbReference type="Proteomes" id="UP000003959"/>
    </source>
</evidence>
<dbReference type="Proteomes" id="UP000003959">
    <property type="component" value="Unassembled WGS sequence"/>
</dbReference>
<gene>
    <name evidence="2" type="ORF">LYNGBM3L_73360</name>
</gene>
<dbReference type="AlphaFoldDB" id="F4Y3U2"/>
<dbReference type="HOGENOM" id="CLU_1487451_0_0_3"/>
<accession>F4Y3U2</accession>
<evidence type="ECO:0000256" key="1">
    <source>
        <dbReference type="SAM" id="MobiDB-lite"/>
    </source>
</evidence>
<dbReference type="OrthoDB" id="422658at2"/>
<feature type="compositionally biased region" description="Low complexity" evidence="1">
    <location>
        <begin position="149"/>
        <end position="160"/>
    </location>
</feature>
<keyword evidence="3" id="KW-1185">Reference proteome</keyword>